<dbReference type="PANTHER" id="PTHR10272">
    <property type="entry name" value="PLATELET-ACTIVATING FACTOR ACETYLHYDROLASE"/>
    <property type="match status" value="1"/>
</dbReference>
<feature type="domain" description="AB hydrolase-1" evidence="4">
    <location>
        <begin position="249"/>
        <end position="382"/>
    </location>
</feature>
<evidence type="ECO:0000313" key="7">
    <source>
        <dbReference type="Proteomes" id="UP000715781"/>
    </source>
</evidence>
<dbReference type="PANTHER" id="PTHR10272:SF13">
    <property type="entry name" value="POLY(ETHYLENE TEREPHTHALATE) HYDROLASE"/>
    <property type="match status" value="1"/>
</dbReference>
<evidence type="ECO:0000259" key="5">
    <source>
        <dbReference type="Pfam" id="PF07176"/>
    </source>
</evidence>
<evidence type="ECO:0000256" key="2">
    <source>
        <dbReference type="ARBA" id="ARBA00022963"/>
    </source>
</evidence>
<dbReference type="GO" id="GO:0003847">
    <property type="term" value="F:1-alkyl-2-acetylglycerophosphocholine esterase activity"/>
    <property type="evidence" value="ECO:0007669"/>
    <property type="project" value="TreeGrafter"/>
</dbReference>
<dbReference type="Pfam" id="PF00561">
    <property type="entry name" value="Abhydrolase_1"/>
    <property type="match status" value="1"/>
</dbReference>
<dbReference type="InterPro" id="IPR000073">
    <property type="entry name" value="AB_hydrolase_1"/>
</dbReference>
<keyword evidence="3" id="KW-0443">Lipid metabolism</keyword>
<dbReference type="AlphaFoldDB" id="A0A951Q109"/>
<keyword evidence="2" id="KW-0442">Lipid degradation</keyword>
<dbReference type="EMBL" id="JAHHHN010000013">
    <property type="protein sequence ID" value="MBW4563408.1"/>
    <property type="molecule type" value="Genomic_DNA"/>
</dbReference>
<dbReference type="Pfam" id="PF07176">
    <property type="entry name" value="DUF1400"/>
    <property type="match status" value="1"/>
</dbReference>
<reference evidence="6" key="2">
    <citation type="journal article" date="2022" name="Microbiol. Resour. Announc.">
        <title>Metagenome Sequencing to Explore Phylogenomics of Terrestrial Cyanobacteria.</title>
        <authorList>
            <person name="Ward R.D."/>
            <person name="Stajich J.E."/>
            <person name="Johansen J.R."/>
            <person name="Huntemann M."/>
            <person name="Clum A."/>
            <person name="Foster B."/>
            <person name="Foster B."/>
            <person name="Roux S."/>
            <person name="Palaniappan K."/>
            <person name="Varghese N."/>
            <person name="Mukherjee S."/>
            <person name="Reddy T.B.K."/>
            <person name="Daum C."/>
            <person name="Copeland A."/>
            <person name="Chen I.A."/>
            <person name="Ivanova N.N."/>
            <person name="Kyrpides N.C."/>
            <person name="Shapiro N."/>
            <person name="Eloe-Fadrosh E.A."/>
            <person name="Pietrasiak N."/>
        </authorList>
    </citation>
    <scope>NUCLEOTIDE SEQUENCE</scope>
    <source>
        <strain evidence="6">JT2-VF2</strain>
    </source>
</reference>
<organism evidence="6 7">
    <name type="scientific">Mojavia pulchra JT2-VF2</name>
    <dbReference type="NCBI Taxonomy" id="287848"/>
    <lineage>
        <taxon>Bacteria</taxon>
        <taxon>Bacillati</taxon>
        <taxon>Cyanobacteriota</taxon>
        <taxon>Cyanophyceae</taxon>
        <taxon>Nostocales</taxon>
        <taxon>Nostocaceae</taxon>
    </lineage>
</organism>
<dbReference type="Gene3D" id="3.40.50.1820">
    <property type="entry name" value="alpha/beta hydrolase"/>
    <property type="match status" value="1"/>
</dbReference>
<dbReference type="InterPro" id="IPR029058">
    <property type="entry name" value="AB_hydrolase_fold"/>
</dbReference>
<feature type="domain" description="DUF1400" evidence="5">
    <location>
        <begin position="36"/>
        <end position="164"/>
    </location>
</feature>
<keyword evidence="1 6" id="KW-0378">Hydrolase</keyword>
<evidence type="ECO:0000256" key="3">
    <source>
        <dbReference type="ARBA" id="ARBA00023098"/>
    </source>
</evidence>
<dbReference type="InterPro" id="IPR010802">
    <property type="entry name" value="DUF1400"/>
</dbReference>
<dbReference type="SUPFAM" id="SSF53474">
    <property type="entry name" value="alpha/beta-Hydrolases"/>
    <property type="match status" value="1"/>
</dbReference>
<reference evidence="6" key="1">
    <citation type="submission" date="2021-05" db="EMBL/GenBank/DDBJ databases">
        <authorList>
            <person name="Pietrasiak N."/>
            <person name="Ward R."/>
            <person name="Stajich J.E."/>
            <person name="Kurbessoian T."/>
        </authorList>
    </citation>
    <scope>NUCLEOTIDE SEQUENCE</scope>
    <source>
        <strain evidence="6">JT2-VF2</strain>
    </source>
</reference>
<dbReference type="Proteomes" id="UP000715781">
    <property type="component" value="Unassembled WGS sequence"/>
</dbReference>
<dbReference type="GO" id="GO:0016042">
    <property type="term" value="P:lipid catabolic process"/>
    <property type="evidence" value="ECO:0007669"/>
    <property type="project" value="UniProtKB-KW"/>
</dbReference>
<proteinExistence type="predicted"/>
<accession>A0A951Q109</accession>
<protein>
    <submittedName>
        <fullName evidence="6">Alpha/beta hydrolase</fullName>
    </submittedName>
</protein>
<name>A0A951Q109_9NOST</name>
<evidence type="ECO:0000256" key="1">
    <source>
        <dbReference type="ARBA" id="ARBA00022801"/>
    </source>
</evidence>
<comment type="caution">
    <text evidence="6">The sequence shown here is derived from an EMBL/GenBank/DDBJ whole genome shotgun (WGS) entry which is preliminary data.</text>
</comment>
<sequence>MISSFGKGVSTLRRSSLLLALSMLLPTFGISDPVMAAERIYGSYSALKLSISVTSLENYAKNGVIDDNLAVYQRYLPPKQLEELRRILLTPVKVSPVVVSQFLYTPQGEFLLRRLAETIKTKTHQPQQEFQTLRSAFISASAEPGGLTLLNLLRKYPSSSINLDLVQSLGIAADLKKIVNETSQAIAAVTEKSKIEVASQKPVNVSQLPDLRQQGKFKSQKYTLKFFDLKRKRRLLTDLYLPNIQSPAPVIVISHGLGTDSSNFRYLAAHLASYGFAVVVPNHSTSDTKRSLTNRQANKVVQSDEFTDRPLDVKYILDQLEKANQSDSRFKGKLNLEQVGIFGQSLGGYTALALAGAQINFEQLQKDCHSEVLQNTWNMSLLLQCQALTLSNKQFDKNHNLRDERVKAAIAVNPITSSIFGKAGLSQIQIPVMVVGSSDDTVAPALFEQILPFSWFTNSHKYLVMLVGATHFSTIGDGNSANQPIGSPSQVIGDHPAQARRYMNALSLPFFQTYVAGSSQYFPYLNAAYAKAISSQPLSLSFVQSLNSTELAQTPDTDVKGAKSSKKFFPTP</sequence>
<gene>
    <name evidence="6" type="ORF">KME32_20135</name>
</gene>
<evidence type="ECO:0000313" key="6">
    <source>
        <dbReference type="EMBL" id="MBW4563408.1"/>
    </source>
</evidence>
<evidence type="ECO:0000259" key="4">
    <source>
        <dbReference type="Pfam" id="PF00561"/>
    </source>
</evidence>